<name>A0A0K8R4V0_IXORI</name>
<proteinExistence type="evidence at transcript level"/>
<evidence type="ECO:0000256" key="1">
    <source>
        <dbReference type="SAM" id="SignalP"/>
    </source>
</evidence>
<organism evidence="2">
    <name type="scientific">Ixodes ricinus</name>
    <name type="common">Common tick</name>
    <name type="synonym">Acarus ricinus</name>
    <dbReference type="NCBI Taxonomy" id="34613"/>
    <lineage>
        <taxon>Eukaryota</taxon>
        <taxon>Metazoa</taxon>
        <taxon>Ecdysozoa</taxon>
        <taxon>Arthropoda</taxon>
        <taxon>Chelicerata</taxon>
        <taxon>Arachnida</taxon>
        <taxon>Acari</taxon>
        <taxon>Parasitiformes</taxon>
        <taxon>Ixodida</taxon>
        <taxon>Ixodoidea</taxon>
        <taxon>Ixodidae</taxon>
        <taxon>Ixodinae</taxon>
        <taxon>Ixodes</taxon>
    </lineage>
</organism>
<dbReference type="EMBL" id="GADI01008304">
    <property type="protein sequence ID" value="JAA65504.1"/>
    <property type="molecule type" value="mRNA"/>
</dbReference>
<dbReference type="AlphaFoldDB" id="A0A0K8R4V0"/>
<feature type="chain" id="PRO_5005516166" evidence="1">
    <location>
        <begin position="23"/>
        <end position="170"/>
    </location>
</feature>
<evidence type="ECO:0000313" key="2">
    <source>
        <dbReference type="EMBL" id="JAA65504.1"/>
    </source>
</evidence>
<keyword evidence="1" id="KW-0732">Signal</keyword>
<accession>A0A0K8R4V0</accession>
<sequence length="170" mass="19309">MPPIVPLVLWTSTLLAASSLLAVTSNSTTHGTRAKHRVYNACTIIPNETYYAYLGAANTSAEWHLYKYCSFYHNDLQTTVSGTALKVNRCCRVCCNVTFTLGYSARRSLYGQKAPFGFPCGPNKICDKYQACITKPNETIKIEEETERRPDVILNETFWYSNEEYQEQLH</sequence>
<reference evidence="2" key="1">
    <citation type="submission" date="2012-12" db="EMBL/GenBank/DDBJ databases">
        <title>Identification and characterization of a phenylalanine ammonia-lyase gene family in Isatis indigotica Fort.</title>
        <authorList>
            <person name="Liu Q."/>
            <person name="Chen J."/>
            <person name="Zhou X."/>
            <person name="Di P."/>
            <person name="Xiao Y."/>
            <person name="Xuan H."/>
            <person name="Zhang L."/>
            <person name="Chen W."/>
        </authorList>
    </citation>
    <scope>NUCLEOTIDE SEQUENCE</scope>
    <source>
        <tissue evidence="2">Salivary gland</tissue>
    </source>
</reference>
<feature type="signal peptide" evidence="1">
    <location>
        <begin position="1"/>
        <end position="22"/>
    </location>
</feature>
<protein>
    <submittedName>
        <fullName evidence="2">Putative ixostatin</fullName>
    </submittedName>
</protein>